<dbReference type="AlphaFoldDB" id="A0A9N9PQP2"/>
<sequence length="106" mass="11525">MACGTGQSPWKLDVKEMLDASSPESGAMIHHAKSCPAAPDVQGSYTYRLNNVRVPGASKQRMPAHSRSSWEHFSSHTLSAVLLHSHLVILLLKGSDDEKENAETSL</sequence>
<organism evidence="1 2">
    <name type="scientific">Hymenoscyphus fraxineus</name>
    <dbReference type="NCBI Taxonomy" id="746836"/>
    <lineage>
        <taxon>Eukaryota</taxon>
        <taxon>Fungi</taxon>
        <taxon>Dikarya</taxon>
        <taxon>Ascomycota</taxon>
        <taxon>Pezizomycotina</taxon>
        <taxon>Leotiomycetes</taxon>
        <taxon>Helotiales</taxon>
        <taxon>Helotiaceae</taxon>
        <taxon>Hymenoscyphus</taxon>
    </lineage>
</organism>
<protein>
    <submittedName>
        <fullName evidence="1">Uncharacterized protein</fullName>
    </submittedName>
</protein>
<evidence type="ECO:0000313" key="2">
    <source>
        <dbReference type="Proteomes" id="UP000696280"/>
    </source>
</evidence>
<comment type="caution">
    <text evidence="1">The sequence shown here is derived from an EMBL/GenBank/DDBJ whole genome shotgun (WGS) entry which is preliminary data.</text>
</comment>
<evidence type="ECO:0000313" key="1">
    <source>
        <dbReference type="EMBL" id="CAG8951668.1"/>
    </source>
</evidence>
<reference evidence="1" key="1">
    <citation type="submission" date="2021-07" db="EMBL/GenBank/DDBJ databases">
        <authorList>
            <person name="Durling M."/>
        </authorList>
    </citation>
    <scope>NUCLEOTIDE SEQUENCE</scope>
</reference>
<gene>
    <name evidence="1" type="ORF">HYFRA_00005468</name>
</gene>
<keyword evidence="2" id="KW-1185">Reference proteome</keyword>
<dbReference type="EMBL" id="CAJVRL010000044">
    <property type="protein sequence ID" value="CAG8951668.1"/>
    <property type="molecule type" value="Genomic_DNA"/>
</dbReference>
<proteinExistence type="predicted"/>
<accession>A0A9N9PQP2</accession>
<name>A0A9N9PQP2_9HELO</name>
<dbReference type="Proteomes" id="UP000696280">
    <property type="component" value="Unassembled WGS sequence"/>
</dbReference>